<dbReference type="STRING" id="1745343.A0A2J6QK27"/>
<feature type="region of interest" description="Disordered" evidence="1">
    <location>
        <begin position="382"/>
        <end position="548"/>
    </location>
</feature>
<dbReference type="InterPro" id="IPR052292">
    <property type="entry name" value="Glucose_repression_reg"/>
</dbReference>
<feature type="compositionally biased region" description="Acidic residues" evidence="1">
    <location>
        <begin position="89"/>
        <end position="98"/>
    </location>
</feature>
<feature type="region of interest" description="Disordered" evidence="1">
    <location>
        <begin position="240"/>
        <end position="261"/>
    </location>
</feature>
<feature type="compositionally biased region" description="Low complexity" evidence="1">
    <location>
        <begin position="127"/>
        <end position="142"/>
    </location>
</feature>
<feature type="compositionally biased region" description="Polar residues" evidence="1">
    <location>
        <begin position="491"/>
        <end position="510"/>
    </location>
</feature>
<dbReference type="PANTHER" id="PTHR28051:SF1">
    <property type="entry name" value="PROTEIN MTL1-RELATED"/>
    <property type="match status" value="1"/>
</dbReference>
<feature type="compositionally biased region" description="Low complexity" evidence="1">
    <location>
        <begin position="27"/>
        <end position="88"/>
    </location>
</feature>
<evidence type="ECO:0000313" key="3">
    <source>
        <dbReference type="EMBL" id="PMD26619.1"/>
    </source>
</evidence>
<dbReference type="Pfam" id="PF08550">
    <property type="entry name" value="GATA_AreA"/>
    <property type="match status" value="1"/>
</dbReference>
<dbReference type="EMBL" id="KZ613467">
    <property type="protein sequence ID" value="PMD26619.1"/>
    <property type="molecule type" value="Genomic_DNA"/>
</dbReference>
<feature type="compositionally biased region" description="Low complexity" evidence="1">
    <location>
        <begin position="241"/>
        <end position="261"/>
    </location>
</feature>
<sequence>MAVVLNSEENAYYSSSPLRRSHSQPKFASQPSYSKSPSRSKSNSAFNTRISPPNSTSSSAASSPRTIHADSTAPSFSSTPASSLSLDASCEDQDEEDQIVFPSYDEVGYYDQVEDLEPPPSPRTGDSYTVSPTSNSTSTNVSRPESPDRFEHAEDDTAVRNQPSRHVDYLSHNWKEEDIWSSWKHIVSKRKAYTNSSRLENASWRTWAKSKNKLRTVSPETLNWLKDCDVTWLYGPLQTGSSKSLHQTSTSPSSSSRISKSNSFLNKKPILKKRSMSEIMLQRSLSSSSLIKQAAAAVQAQQSENYVGIGRPMMGRAASDYTYPLSSRRLSRENTSMLSSISSSGLQSPGEKKHIHFNEQVEQCIALEMKGDDDDEAYAVHDYGDSDSDDGGIMMKRSNSKRKLPPLNKKRTTPRQSFSAESKTIAMLPSTTLKYRADTPEPPETAMKHSNGFWNGSKLSPSPSQETLRPSKPSTRMLLGDDEEDDDMNWQPPSAFNNRKDSVSVTQERFQSLHTSGSSSSLTGEPSGMRRTPSGMFMPYEEDEDDGR</sequence>
<protein>
    <recommendedName>
        <fullName evidence="2">Nitrogen regulatory protein areA GATA-like domain-containing protein</fullName>
    </recommendedName>
</protein>
<feature type="compositionally biased region" description="Basic and acidic residues" evidence="1">
    <location>
        <begin position="145"/>
        <end position="158"/>
    </location>
</feature>
<dbReference type="GO" id="GO:0042149">
    <property type="term" value="P:cellular response to glucose starvation"/>
    <property type="evidence" value="ECO:0007669"/>
    <property type="project" value="TreeGrafter"/>
</dbReference>
<evidence type="ECO:0000259" key="2">
    <source>
        <dbReference type="Pfam" id="PF08550"/>
    </source>
</evidence>
<feature type="domain" description="Nitrogen regulatory protein areA GATA-like" evidence="2">
    <location>
        <begin position="182"/>
        <end position="209"/>
    </location>
</feature>
<feature type="compositionally biased region" description="Low complexity" evidence="1">
    <location>
        <begin position="512"/>
        <end position="524"/>
    </location>
</feature>
<dbReference type="Proteomes" id="UP000235672">
    <property type="component" value="Unassembled WGS sequence"/>
</dbReference>
<dbReference type="InterPro" id="IPR013860">
    <property type="entry name" value="AreA_GATA"/>
</dbReference>
<accession>A0A2J6QK27</accession>
<dbReference type="OrthoDB" id="5563539at2759"/>
<dbReference type="AlphaFoldDB" id="A0A2J6QK27"/>
<proteinExistence type="predicted"/>
<gene>
    <name evidence="3" type="ORF">NA56DRAFT_292531</name>
</gene>
<dbReference type="GO" id="GO:0007039">
    <property type="term" value="P:protein catabolic process in the vacuole"/>
    <property type="evidence" value="ECO:0007669"/>
    <property type="project" value="TreeGrafter"/>
</dbReference>
<keyword evidence="4" id="KW-1185">Reference proteome</keyword>
<organism evidence="3 4">
    <name type="scientific">Hyaloscypha hepaticicola</name>
    <dbReference type="NCBI Taxonomy" id="2082293"/>
    <lineage>
        <taxon>Eukaryota</taxon>
        <taxon>Fungi</taxon>
        <taxon>Dikarya</taxon>
        <taxon>Ascomycota</taxon>
        <taxon>Pezizomycotina</taxon>
        <taxon>Leotiomycetes</taxon>
        <taxon>Helotiales</taxon>
        <taxon>Hyaloscyphaceae</taxon>
        <taxon>Hyaloscypha</taxon>
    </lineage>
</organism>
<evidence type="ECO:0000313" key="4">
    <source>
        <dbReference type="Proteomes" id="UP000235672"/>
    </source>
</evidence>
<feature type="region of interest" description="Disordered" evidence="1">
    <location>
        <begin position="113"/>
        <end position="163"/>
    </location>
</feature>
<dbReference type="GO" id="GO:0005773">
    <property type="term" value="C:vacuole"/>
    <property type="evidence" value="ECO:0007669"/>
    <property type="project" value="GOC"/>
</dbReference>
<evidence type="ECO:0000256" key="1">
    <source>
        <dbReference type="SAM" id="MobiDB-lite"/>
    </source>
</evidence>
<dbReference type="PANTHER" id="PTHR28051">
    <property type="entry name" value="PROTEIN MTL1-RELATED"/>
    <property type="match status" value="1"/>
</dbReference>
<reference evidence="3 4" key="1">
    <citation type="submission" date="2016-05" db="EMBL/GenBank/DDBJ databases">
        <title>A degradative enzymes factory behind the ericoid mycorrhizal symbiosis.</title>
        <authorList>
            <consortium name="DOE Joint Genome Institute"/>
            <person name="Martino E."/>
            <person name="Morin E."/>
            <person name="Grelet G."/>
            <person name="Kuo A."/>
            <person name="Kohler A."/>
            <person name="Daghino S."/>
            <person name="Barry K."/>
            <person name="Choi C."/>
            <person name="Cichocki N."/>
            <person name="Clum A."/>
            <person name="Copeland A."/>
            <person name="Hainaut M."/>
            <person name="Haridas S."/>
            <person name="Labutti K."/>
            <person name="Lindquist E."/>
            <person name="Lipzen A."/>
            <person name="Khouja H.-R."/>
            <person name="Murat C."/>
            <person name="Ohm R."/>
            <person name="Olson A."/>
            <person name="Spatafora J."/>
            <person name="Veneault-Fourrey C."/>
            <person name="Henrissat B."/>
            <person name="Grigoriev I."/>
            <person name="Martin F."/>
            <person name="Perotto S."/>
        </authorList>
    </citation>
    <scope>NUCLEOTIDE SEQUENCE [LARGE SCALE GENOMIC DNA]</scope>
    <source>
        <strain evidence="3 4">UAMH 7357</strain>
    </source>
</reference>
<feature type="compositionally biased region" description="Basic residues" evidence="1">
    <location>
        <begin position="398"/>
        <end position="413"/>
    </location>
</feature>
<feature type="compositionally biased region" description="Polar residues" evidence="1">
    <location>
        <begin position="452"/>
        <end position="474"/>
    </location>
</feature>
<feature type="region of interest" description="Disordered" evidence="1">
    <location>
        <begin position="1"/>
        <end position="98"/>
    </location>
</feature>
<name>A0A2J6QK27_9HELO</name>
<feature type="compositionally biased region" description="Polar residues" evidence="1">
    <location>
        <begin position="7"/>
        <end position="18"/>
    </location>
</feature>